<feature type="domain" description="Methyl-accepting transducer" evidence="6">
    <location>
        <begin position="267"/>
        <end position="503"/>
    </location>
</feature>
<dbReference type="SMART" id="SM00283">
    <property type="entry name" value="MA"/>
    <property type="match status" value="1"/>
</dbReference>
<keyword evidence="5" id="KW-1133">Transmembrane helix</keyword>
<protein>
    <submittedName>
        <fullName evidence="8">Methyl-accepting chemotaxis protein PctB</fullName>
    </submittedName>
</protein>
<name>A0A5Q4ZWA8_9GAMM</name>
<dbReference type="Pfam" id="PF00015">
    <property type="entry name" value="MCPsignal"/>
    <property type="match status" value="1"/>
</dbReference>
<dbReference type="Gene3D" id="1.10.287.950">
    <property type="entry name" value="Methyl-accepting chemotaxis protein"/>
    <property type="match status" value="1"/>
</dbReference>
<dbReference type="EMBL" id="LR721750">
    <property type="protein sequence ID" value="VVV02731.1"/>
    <property type="molecule type" value="Genomic_DNA"/>
</dbReference>
<keyword evidence="5" id="KW-0812">Transmembrane</keyword>
<dbReference type="PRINTS" id="PR00260">
    <property type="entry name" value="CHEMTRNSDUCR"/>
</dbReference>
<dbReference type="FunFam" id="1.10.287.950:FF:000001">
    <property type="entry name" value="Methyl-accepting chemotaxis sensory transducer"/>
    <property type="match status" value="1"/>
</dbReference>
<dbReference type="InterPro" id="IPR004089">
    <property type="entry name" value="MCPsignal_dom"/>
</dbReference>
<dbReference type="PROSITE" id="PS50111">
    <property type="entry name" value="CHEMOTAXIS_TRANSDUC_2"/>
    <property type="match status" value="1"/>
</dbReference>
<dbReference type="InterPro" id="IPR003660">
    <property type="entry name" value="HAMP_dom"/>
</dbReference>
<dbReference type="PROSITE" id="PS50885">
    <property type="entry name" value="HAMP"/>
    <property type="match status" value="1"/>
</dbReference>
<dbReference type="SMART" id="SM00304">
    <property type="entry name" value="HAMP"/>
    <property type="match status" value="1"/>
</dbReference>
<evidence type="ECO:0000313" key="8">
    <source>
        <dbReference type="EMBL" id="VVV02731.1"/>
    </source>
</evidence>
<gene>
    <name evidence="8" type="primary">pctB_1</name>
    <name evidence="8" type="ORF">AW0309160_00056</name>
</gene>
<evidence type="ECO:0000256" key="3">
    <source>
        <dbReference type="ARBA" id="ARBA00029447"/>
    </source>
</evidence>
<evidence type="ECO:0000256" key="2">
    <source>
        <dbReference type="ARBA" id="ARBA00023224"/>
    </source>
</evidence>
<dbReference type="Pfam" id="PF00672">
    <property type="entry name" value="HAMP"/>
    <property type="match status" value="1"/>
</dbReference>
<evidence type="ECO:0000256" key="4">
    <source>
        <dbReference type="PROSITE-ProRule" id="PRU00284"/>
    </source>
</evidence>
<dbReference type="PANTHER" id="PTHR32089:SF120">
    <property type="entry name" value="METHYL-ACCEPTING CHEMOTAXIS PROTEIN TLPQ"/>
    <property type="match status" value="1"/>
</dbReference>
<keyword evidence="2 4" id="KW-0807">Transducer</keyword>
<comment type="similarity">
    <text evidence="3">Belongs to the methyl-accepting chemotaxis (MCP) protein family.</text>
</comment>
<dbReference type="PANTHER" id="PTHR32089">
    <property type="entry name" value="METHYL-ACCEPTING CHEMOTAXIS PROTEIN MCPB"/>
    <property type="match status" value="1"/>
</dbReference>
<feature type="domain" description="HAMP" evidence="7">
    <location>
        <begin position="208"/>
        <end position="262"/>
    </location>
</feature>
<feature type="transmembrane region" description="Helical" evidence="5">
    <location>
        <begin position="12"/>
        <end position="30"/>
    </location>
</feature>
<feature type="transmembrane region" description="Helical" evidence="5">
    <location>
        <begin position="189"/>
        <end position="207"/>
    </location>
</feature>
<dbReference type="AlphaFoldDB" id="A0A5Q4ZWA8"/>
<proteinExistence type="inferred from homology"/>
<evidence type="ECO:0000259" key="6">
    <source>
        <dbReference type="PROSITE" id="PS50111"/>
    </source>
</evidence>
<dbReference type="GO" id="GO:0004888">
    <property type="term" value="F:transmembrane signaling receptor activity"/>
    <property type="evidence" value="ECO:0007669"/>
    <property type="project" value="InterPro"/>
</dbReference>
<evidence type="ECO:0000256" key="5">
    <source>
        <dbReference type="SAM" id="Phobius"/>
    </source>
</evidence>
<dbReference type="GO" id="GO:0007165">
    <property type="term" value="P:signal transduction"/>
    <property type="evidence" value="ECO:0007669"/>
    <property type="project" value="UniProtKB-KW"/>
</dbReference>
<dbReference type="InterPro" id="IPR004090">
    <property type="entry name" value="Chemotax_Me-accpt_rcpt"/>
</dbReference>
<comment type="subcellular location">
    <subcellularLocation>
        <location evidence="1">Membrane</location>
    </subcellularLocation>
</comment>
<dbReference type="GO" id="GO:0016020">
    <property type="term" value="C:membrane"/>
    <property type="evidence" value="ECO:0007669"/>
    <property type="project" value="UniProtKB-SubCell"/>
</dbReference>
<reference evidence="8" key="1">
    <citation type="submission" date="2019-09" db="EMBL/GenBank/DDBJ databases">
        <authorList>
            <person name="Hjerde E."/>
        </authorList>
    </citation>
    <scope>NUCLEOTIDE SEQUENCE</scope>
    <source>
        <strain evidence="8">06/09/160</strain>
    </source>
</reference>
<dbReference type="GO" id="GO:0006935">
    <property type="term" value="P:chemotaxis"/>
    <property type="evidence" value="ECO:0007669"/>
    <property type="project" value="InterPro"/>
</dbReference>
<accession>A0A5Q4ZWA8</accession>
<keyword evidence="5" id="KW-0472">Membrane</keyword>
<evidence type="ECO:0000259" key="7">
    <source>
        <dbReference type="PROSITE" id="PS50885"/>
    </source>
</evidence>
<organism evidence="8">
    <name type="scientific">Aliivibrio wodanis</name>
    <dbReference type="NCBI Taxonomy" id="80852"/>
    <lineage>
        <taxon>Bacteria</taxon>
        <taxon>Pseudomonadati</taxon>
        <taxon>Pseudomonadota</taxon>
        <taxon>Gammaproteobacteria</taxon>
        <taxon>Vibrionales</taxon>
        <taxon>Vibrionaceae</taxon>
        <taxon>Aliivibrio</taxon>
    </lineage>
</organism>
<sequence length="539" mass="59036">MNLSRFISIRQQFLLLMVILTIGIITIISINTQVHNTNNQHLSSLEEQYYPALEIIVQLNGTLPQLTQQFETAILTGEEDALEQARVLSDSMNTDIREAKNLLPHQTQELRSIENLIHSYFLKGNELALDFITLSKSMSELSTQADNNLKLQKELSEKLQRFQQTLQDQVFSMISNAQIGAKNAATNSIISGVFVVLFSIGFSFMILRSISQSIGIVTQRMAEISSGEGDLTGRIHYEGKDEVVALVDQVNSFISKLHSTISSTVHSIHQLGDITKQLSINSQDTSRNTATQQTTIQQVTSSINEMLQTVNHVADFAEQASQEANDANNKATNGFSIVQETASIINLLATDVKNTTVVIDKLEQDTNNVASILDTIKGIADQTNLLALNAAIEAARAGEQGRGFAVVADEVRTLAARTQQSTQEIQVVLEELQIASKSAVEAMHIGLHRTEEGVTSSTLAGNSLKTITDRVASITVVNNQIASATEEQRQTSLIIQDLLNDCTDSATQMASSTVYLDQTSEQLLSVVEQLSHSTSQFKV</sequence>
<dbReference type="CDD" id="cd11386">
    <property type="entry name" value="MCP_signal"/>
    <property type="match status" value="1"/>
</dbReference>
<evidence type="ECO:0000256" key="1">
    <source>
        <dbReference type="ARBA" id="ARBA00004370"/>
    </source>
</evidence>
<dbReference type="SUPFAM" id="SSF58104">
    <property type="entry name" value="Methyl-accepting chemotaxis protein (MCP) signaling domain"/>
    <property type="match status" value="1"/>
</dbReference>